<reference evidence="1" key="2">
    <citation type="journal article" date="2015" name="Data Brief">
        <title>Shoot transcriptome of the giant reed, Arundo donax.</title>
        <authorList>
            <person name="Barrero R.A."/>
            <person name="Guerrero F.D."/>
            <person name="Moolhuijzen P."/>
            <person name="Goolsby J.A."/>
            <person name="Tidwell J."/>
            <person name="Bellgard S.E."/>
            <person name="Bellgard M.I."/>
        </authorList>
    </citation>
    <scope>NUCLEOTIDE SEQUENCE</scope>
    <source>
        <tissue evidence="1">Shoot tissue taken approximately 20 cm above the soil surface</tissue>
    </source>
</reference>
<organism evidence="1">
    <name type="scientific">Arundo donax</name>
    <name type="common">Giant reed</name>
    <name type="synonym">Donax arundinaceus</name>
    <dbReference type="NCBI Taxonomy" id="35708"/>
    <lineage>
        <taxon>Eukaryota</taxon>
        <taxon>Viridiplantae</taxon>
        <taxon>Streptophyta</taxon>
        <taxon>Embryophyta</taxon>
        <taxon>Tracheophyta</taxon>
        <taxon>Spermatophyta</taxon>
        <taxon>Magnoliopsida</taxon>
        <taxon>Liliopsida</taxon>
        <taxon>Poales</taxon>
        <taxon>Poaceae</taxon>
        <taxon>PACMAD clade</taxon>
        <taxon>Arundinoideae</taxon>
        <taxon>Arundineae</taxon>
        <taxon>Arundo</taxon>
    </lineage>
</organism>
<dbReference type="AlphaFoldDB" id="A0A0A9DBP2"/>
<proteinExistence type="predicted"/>
<evidence type="ECO:0000313" key="1">
    <source>
        <dbReference type="EMBL" id="JAD86014.1"/>
    </source>
</evidence>
<protein>
    <submittedName>
        <fullName evidence="1">Uncharacterized protein</fullName>
    </submittedName>
</protein>
<name>A0A0A9DBP2_ARUDO</name>
<dbReference type="EMBL" id="GBRH01211881">
    <property type="protein sequence ID" value="JAD86014.1"/>
    <property type="molecule type" value="Transcribed_RNA"/>
</dbReference>
<accession>A0A0A9DBP2</accession>
<reference evidence="1" key="1">
    <citation type="submission" date="2014-09" db="EMBL/GenBank/DDBJ databases">
        <authorList>
            <person name="Magalhaes I.L.F."/>
            <person name="Oliveira U."/>
            <person name="Santos F.R."/>
            <person name="Vidigal T.H.D.A."/>
            <person name="Brescovit A.D."/>
            <person name="Santos A.J."/>
        </authorList>
    </citation>
    <scope>NUCLEOTIDE SEQUENCE</scope>
    <source>
        <tissue evidence="1">Shoot tissue taken approximately 20 cm above the soil surface</tissue>
    </source>
</reference>
<sequence length="37" mass="4084">MIIMNPNTIIICIDCFHNLVGKKLVGSDISLKQVAIK</sequence>